<dbReference type="GO" id="GO:0003677">
    <property type="term" value="F:DNA binding"/>
    <property type="evidence" value="ECO:0007669"/>
    <property type="project" value="UniProtKB-KW"/>
</dbReference>
<feature type="domain" description="HTH merR-type" evidence="2">
    <location>
        <begin position="5"/>
        <end position="74"/>
    </location>
</feature>
<dbReference type="RefSeq" id="WP_182528364.1">
    <property type="nucleotide sequence ID" value="NZ_JACJHT010000039.1"/>
</dbReference>
<accession>A0A7W3NHV8</accession>
<organism evidence="3 4">
    <name type="scientific">Priestia aryabhattai</name>
    <name type="common">Bacillus aryabhattai</name>
    <dbReference type="NCBI Taxonomy" id="412384"/>
    <lineage>
        <taxon>Bacteria</taxon>
        <taxon>Bacillati</taxon>
        <taxon>Bacillota</taxon>
        <taxon>Bacilli</taxon>
        <taxon>Bacillales</taxon>
        <taxon>Bacillaceae</taxon>
        <taxon>Priestia</taxon>
    </lineage>
</organism>
<evidence type="ECO:0000256" key="1">
    <source>
        <dbReference type="SAM" id="Coils"/>
    </source>
</evidence>
<dbReference type="InterPro" id="IPR000551">
    <property type="entry name" value="MerR-type_HTH_dom"/>
</dbReference>
<evidence type="ECO:0000313" key="3">
    <source>
        <dbReference type="EMBL" id="MBA9043255.1"/>
    </source>
</evidence>
<gene>
    <name evidence="3" type="ORF">HNP21_006452</name>
</gene>
<dbReference type="InterPro" id="IPR009061">
    <property type="entry name" value="DNA-bd_dom_put_sf"/>
</dbReference>
<keyword evidence="3" id="KW-0238">DNA-binding</keyword>
<reference evidence="3" key="1">
    <citation type="submission" date="2020-08" db="EMBL/GenBank/DDBJ databases">
        <title>Functional genomics of gut bacteria from endangered species of beetles.</title>
        <authorList>
            <person name="Carlos-Shanley C."/>
        </authorList>
    </citation>
    <scope>NUCLEOTIDE SEQUENCE [LARGE SCALE GENOMIC DNA]</scope>
    <source>
        <strain evidence="3">S00060</strain>
    </source>
</reference>
<dbReference type="SUPFAM" id="SSF46955">
    <property type="entry name" value="Putative DNA-binding domain"/>
    <property type="match status" value="1"/>
</dbReference>
<evidence type="ECO:0000313" key="4">
    <source>
        <dbReference type="Proteomes" id="UP000543174"/>
    </source>
</evidence>
<dbReference type="PROSITE" id="PS50937">
    <property type="entry name" value="HTH_MERR_2"/>
    <property type="match status" value="1"/>
</dbReference>
<dbReference type="GO" id="GO:0006355">
    <property type="term" value="P:regulation of DNA-templated transcription"/>
    <property type="evidence" value="ECO:0007669"/>
    <property type="project" value="InterPro"/>
</dbReference>
<evidence type="ECO:0000259" key="2">
    <source>
        <dbReference type="PROSITE" id="PS50937"/>
    </source>
</evidence>
<sequence length="174" mass="20447">MKKSLLTIAEIAKELNMPESTVRYYRDRFINYIPFTGKGRGRRYRRETIDILRFIAEGFNRSLNAAEIEEALALMVARNVEVETETATTTAAAQQQPNLNEISVQVDMGEQFHELMNQVTTTMQLMAHQKEEINELRNIVAELRKQQQEQAEYIDELLVAKRKGNQKRWWEIWK</sequence>
<name>A0A7W3NHV8_PRIAR</name>
<protein>
    <submittedName>
        <fullName evidence="3">DNA-binding transcriptional MerR regulator</fullName>
    </submittedName>
</protein>
<keyword evidence="1" id="KW-0175">Coiled coil</keyword>
<comment type="caution">
    <text evidence="3">The sequence shown here is derived from an EMBL/GenBank/DDBJ whole genome shotgun (WGS) entry which is preliminary data.</text>
</comment>
<dbReference type="Pfam" id="PF13411">
    <property type="entry name" value="MerR_1"/>
    <property type="match status" value="1"/>
</dbReference>
<proteinExistence type="predicted"/>
<dbReference type="EMBL" id="JACJHT010000039">
    <property type="protein sequence ID" value="MBA9043255.1"/>
    <property type="molecule type" value="Genomic_DNA"/>
</dbReference>
<feature type="coiled-coil region" evidence="1">
    <location>
        <begin position="126"/>
        <end position="163"/>
    </location>
</feature>
<dbReference type="Proteomes" id="UP000543174">
    <property type="component" value="Unassembled WGS sequence"/>
</dbReference>
<keyword evidence="4" id="KW-1185">Reference proteome</keyword>
<dbReference type="Gene3D" id="1.10.1660.10">
    <property type="match status" value="1"/>
</dbReference>
<dbReference type="AlphaFoldDB" id="A0A7W3NHV8"/>